<evidence type="ECO:0000313" key="2">
    <source>
        <dbReference type="EMBL" id="CAG10791.1"/>
    </source>
</evidence>
<feature type="chain" id="PRO_5004243074" evidence="1">
    <location>
        <begin position="18"/>
        <end position="104"/>
    </location>
</feature>
<dbReference type="OrthoDB" id="9425590at2759"/>
<name>Q4RLE1_TETNG</name>
<keyword evidence="1" id="KW-0732">Signal</keyword>
<dbReference type="KEGG" id="tng:GSTEN00032528G001"/>
<organism evidence="2">
    <name type="scientific">Tetraodon nigroviridis</name>
    <name type="common">Spotted green pufferfish</name>
    <name type="synonym">Chelonodon nigroviridis</name>
    <dbReference type="NCBI Taxonomy" id="99883"/>
    <lineage>
        <taxon>Eukaryota</taxon>
        <taxon>Metazoa</taxon>
        <taxon>Chordata</taxon>
        <taxon>Craniata</taxon>
        <taxon>Vertebrata</taxon>
        <taxon>Euteleostomi</taxon>
        <taxon>Actinopterygii</taxon>
        <taxon>Neopterygii</taxon>
        <taxon>Teleostei</taxon>
        <taxon>Neoteleostei</taxon>
        <taxon>Acanthomorphata</taxon>
        <taxon>Eupercaria</taxon>
        <taxon>Tetraodontiformes</taxon>
        <taxon>Tetradontoidea</taxon>
        <taxon>Tetraodontidae</taxon>
        <taxon>Tetraodon</taxon>
    </lineage>
</organism>
<sequence length="104" mass="10960">MKALVFLALLGAAYVAAEDEKVVGGYECPGSSVPDQVSPNAGPWVLSAARCYESLQWLRQPVVDDRICRNACPNLLTENMLCSGFMQGGASSCQVSGPQGGPPR</sequence>
<dbReference type="EMBL" id="CAAE01015022">
    <property type="protein sequence ID" value="CAG10791.1"/>
    <property type="molecule type" value="Genomic_DNA"/>
</dbReference>
<reference evidence="2" key="1">
    <citation type="journal article" date="2004" name="Nature">
        <title>Genome duplication in the teleost fish Tetraodon nigroviridis reveals the early vertebrate proto-karyotype.</title>
        <authorList>
            <person name="Jaillon O."/>
            <person name="Aury J.-M."/>
            <person name="Brunet F."/>
            <person name="Petit J.-L."/>
            <person name="Stange-Thomann N."/>
            <person name="Mauceli E."/>
            <person name="Bouneau L."/>
            <person name="Fischer C."/>
            <person name="Ozouf-Costaz C."/>
            <person name="Bernot A."/>
            <person name="Nicaud S."/>
            <person name="Jaffe D."/>
            <person name="Fisher S."/>
            <person name="Lutfalla G."/>
            <person name="Dossat C."/>
            <person name="Segurens B."/>
            <person name="Dasilva C."/>
            <person name="Salanoubat M."/>
            <person name="Levy M."/>
            <person name="Boudet N."/>
            <person name="Castellano S."/>
            <person name="Anthouard V."/>
            <person name="Jubin C."/>
            <person name="Castelli V."/>
            <person name="Katinka M."/>
            <person name="Vacherie B."/>
            <person name="Biemont C."/>
            <person name="Skalli Z."/>
            <person name="Cattolico L."/>
            <person name="Poulain J."/>
            <person name="De Berardinis V."/>
            <person name="Cruaud C."/>
            <person name="Duprat S."/>
            <person name="Brottier P."/>
            <person name="Coutanceau J.-P."/>
            <person name="Gouzy J."/>
            <person name="Parra G."/>
            <person name="Lardier G."/>
            <person name="Chapple C."/>
            <person name="McKernan K.J."/>
            <person name="McEwan P."/>
            <person name="Bosak S."/>
            <person name="Kellis M."/>
            <person name="Volff J.-N."/>
            <person name="Guigo R."/>
            <person name="Zody M.C."/>
            <person name="Mesirov J."/>
            <person name="Lindblad-Toh K."/>
            <person name="Birren B."/>
            <person name="Nusbaum C."/>
            <person name="Kahn D."/>
            <person name="Robinson-Rechavi M."/>
            <person name="Laudet V."/>
            <person name="Schachter V."/>
            <person name="Quetier F."/>
            <person name="Saurin W."/>
            <person name="Scarpelli C."/>
            <person name="Wincker P."/>
            <person name="Lander E.S."/>
            <person name="Weissenbach J."/>
            <person name="Roest Crollius H."/>
        </authorList>
    </citation>
    <scope>NUCLEOTIDE SEQUENCE [LARGE SCALE GENOMIC DNA]</scope>
</reference>
<dbReference type="InterPro" id="IPR009003">
    <property type="entry name" value="Peptidase_S1_PA"/>
</dbReference>
<dbReference type="SUPFAM" id="SSF50494">
    <property type="entry name" value="Trypsin-like serine proteases"/>
    <property type="match status" value="1"/>
</dbReference>
<gene>
    <name evidence="2" type="ORF">GSTENG00032528001</name>
</gene>
<dbReference type="InterPro" id="IPR043504">
    <property type="entry name" value="Peptidase_S1_PA_chymotrypsin"/>
</dbReference>
<accession>Q4RLE1</accession>
<comment type="caution">
    <text evidence="2">The sequence shown here is derived from an EMBL/GenBank/DDBJ whole genome shotgun (WGS) entry which is preliminary data.</text>
</comment>
<feature type="signal peptide" evidence="1">
    <location>
        <begin position="1"/>
        <end position="17"/>
    </location>
</feature>
<protein>
    <submittedName>
        <fullName evidence="2">(spotted green pufferfish) hypothetical protein</fullName>
    </submittedName>
</protein>
<evidence type="ECO:0000256" key="1">
    <source>
        <dbReference type="SAM" id="SignalP"/>
    </source>
</evidence>
<reference evidence="2" key="2">
    <citation type="submission" date="2004-02" db="EMBL/GenBank/DDBJ databases">
        <authorList>
            <consortium name="Genoscope"/>
            <consortium name="Whitehead Institute Centre for Genome Research"/>
        </authorList>
    </citation>
    <scope>NUCLEOTIDE SEQUENCE</scope>
</reference>
<dbReference type="Gene3D" id="2.40.10.10">
    <property type="entry name" value="Trypsin-like serine proteases"/>
    <property type="match status" value="1"/>
</dbReference>
<dbReference type="AlphaFoldDB" id="Q4RLE1"/>
<proteinExistence type="predicted"/>